<dbReference type="GO" id="GO:0008171">
    <property type="term" value="F:O-methyltransferase activity"/>
    <property type="evidence" value="ECO:0007669"/>
    <property type="project" value="InterPro"/>
</dbReference>
<dbReference type="SUPFAM" id="SSF52540">
    <property type="entry name" value="P-loop containing nucleoside triphosphate hydrolases"/>
    <property type="match status" value="1"/>
</dbReference>
<keyword evidence="9" id="KW-0067">ATP-binding</keyword>
<comment type="subcellular location">
    <subcellularLocation>
        <location evidence="1">Mitochondrion</location>
    </subcellularLocation>
</comment>
<feature type="domain" description="Helicase C-terminal" evidence="15">
    <location>
        <begin position="425"/>
        <end position="584"/>
    </location>
</feature>
<evidence type="ECO:0000256" key="14">
    <source>
        <dbReference type="SAM" id="MobiDB-lite"/>
    </source>
</evidence>
<dbReference type="InParanoid" id="A0A0D0DSU0"/>
<dbReference type="Gene3D" id="3.40.50.300">
    <property type="entry name" value="P-loop containing nucleotide triphosphate hydrolases"/>
    <property type="match status" value="2"/>
</dbReference>
<evidence type="ECO:0000256" key="7">
    <source>
        <dbReference type="ARBA" id="ARBA00022801"/>
    </source>
</evidence>
<dbReference type="Gene3D" id="3.40.50.150">
    <property type="entry name" value="Vaccinia Virus protein VP39"/>
    <property type="match status" value="1"/>
</dbReference>
<dbReference type="Pfam" id="PF12513">
    <property type="entry name" value="SUV3_C"/>
    <property type="match status" value="1"/>
</dbReference>
<keyword evidence="6" id="KW-0547">Nucleotide-binding</keyword>
<dbReference type="PROSITE" id="PS51682">
    <property type="entry name" value="SAM_OMT_I"/>
    <property type="match status" value="1"/>
</dbReference>
<dbReference type="InterPro" id="IPR002935">
    <property type="entry name" value="SAM_O-MeTrfase"/>
</dbReference>
<keyword evidence="7" id="KW-0378">Hydrolase</keyword>
<dbReference type="Gene3D" id="1.20.58.1080">
    <property type="match status" value="1"/>
</dbReference>
<dbReference type="CDD" id="cd18805">
    <property type="entry name" value="SF2_C_suv3"/>
    <property type="match status" value="1"/>
</dbReference>
<keyword evidence="5" id="KW-0949">S-adenosyl-L-methionine</keyword>
<dbReference type="HOGENOM" id="CLU_261837_0_0_1"/>
<keyword evidence="4" id="KW-0808">Transferase</keyword>
<dbReference type="GO" id="GO:0045025">
    <property type="term" value="C:mitochondrial degradosome"/>
    <property type="evidence" value="ECO:0007669"/>
    <property type="project" value="TreeGrafter"/>
</dbReference>
<evidence type="ECO:0000313" key="17">
    <source>
        <dbReference type="Proteomes" id="UP000054538"/>
    </source>
</evidence>
<dbReference type="Pfam" id="PF00271">
    <property type="entry name" value="Helicase_C"/>
    <property type="match status" value="1"/>
</dbReference>
<dbReference type="GO" id="GO:0003724">
    <property type="term" value="F:RNA helicase activity"/>
    <property type="evidence" value="ECO:0007669"/>
    <property type="project" value="UniProtKB-EC"/>
</dbReference>
<comment type="similarity">
    <text evidence="12">Belongs to the class I-like SAM-binding methyltransferase superfamily. Cation-dependent O-methyltransferase family.</text>
</comment>
<evidence type="ECO:0000256" key="10">
    <source>
        <dbReference type="ARBA" id="ARBA00022946"/>
    </source>
</evidence>
<evidence type="ECO:0000256" key="3">
    <source>
        <dbReference type="ARBA" id="ARBA00022603"/>
    </source>
</evidence>
<feature type="region of interest" description="Disordered" evidence="14">
    <location>
        <begin position="955"/>
        <end position="978"/>
    </location>
</feature>
<gene>
    <name evidence="16" type="ORF">PAXRUDRAFT_24968</name>
</gene>
<dbReference type="Pfam" id="PF01596">
    <property type="entry name" value="Methyltransf_3"/>
    <property type="match status" value="1"/>
</dbReference>
<dbReference type="STRING" id="930991.A0A0D0DSU0"/>
<name>A0A0D0DSU0_9AGAM</name>
<dbReference type="Proteomes" id="UP000054538">
    <property type="component" value="Unassembled WGS sequence"/>
</dbReference>
<accession>A0A0D0DSU0</accession>
<dbReference type="PANTHER" id="PTHR12131:SF1">
    <property type="entry name" value="ATP-DEPENDENT RNA HELICASE SUPV3L1, MITOCHONDRIAL-RELATED"/>
    <property type="match status" value="1"/>
</dbReference>
<evidence type="ECO:0000256" key="5">
    <source>
        <dbReference type="ARBA" id="ARBA00022691"/>
    </source>
</evidence>
<reference evidence="16 17" key="1">
    <citation type="submission" date="2014-04" db="EMBL/GenBank/DDBJ databases">
        <authorList>
            <consortium name="DOE Joint Genome Institute"/>
            <person name="Kuo A."/>
            <person name="Kohler A."/>
            <person name="Jargeat P."/>
            <person name="Nagy L.G."/>
            <person name="Floudas D."/>
            <person name="Copeland A."/>
            <person name="Barry K.W."/>
            <person name="Cichocki N."/>
            <person name="Veneault-Fourrey C."/>
            <person name="LaButti K."/>
            <person name="Lindquist E.A."/>
            <person name="Lipzen A."/>
            <person name="Lundell T."/>
            <person name="Morin E."/>
            <person name="Murat C."/>
            <person name="Sun H."/>
            <person name="Tunlid A."/>
            <person name="Henrissat B."/>
            <person name="Grigoriev I.V."/>
            <person name="Hibbett D.S."/>
            <person name="Martin F."/>
            <person name="Nordberg H.P."/>
            <person name="Cantor M.N."/>
            <person name="Hua S.X."/>
        </authorList>
    </citation>
    <scope>NUCLEOTIDE SEQUENCE [LARGE SCALE GENOMIC DNA]</scope>
    <source>
        <strain evidence="16 17">Ve08.2h10</strain>
    </source>
</reference>
<dbReference type="EMBL" id="KN824974">
    <property type="protein sequence ID" value="KIK96673.1"/>
    <property type="molecule type" value="Genomic_DNA"/>
</dbReference>
<evidence type="ECO:0000256" key="8">
    <source>
        <dbReference type="ARBA" id="ARBA00022806"/>
    </source>
</evidence>
<dbReference type="InterPro" id="IPR044774">
    <property type="entry name" value="Suv3_DEXQc"/>
</dbReference>
<dbReference type="SMART" id="SM00490">
    <property type="entry name" value="HELICc"/>
    <property type="match status" value="1"/>
</dbReference>
<dbReference type="InterPro" id="IPR022192">
    <property type="entry name" value="SUV3_C"/>
</dbReference>
<evidence type="ECO:0000256" key="12">
    <source>
        <dbReference type="ARBA" id="ARBA00023453"/>
    </source>
</evidence>
<evidence type="ECO:0000256" key="1">
    <source>
        <dbReference type="ARBA" id="ARBA00004173"/>
    </source>
</evidence>
<dbReference type="SUPFAM" id="SSF53335">
    <property type="entry name" value="S-adenosyl-L-methionine-dependent methyltransferases"/>
    <property type="match status" value="1"/>
</dbReference>
<evidence type="ECO:0000313" key="16">
    <source>
        <dbReference type="EMBL" id="KIK96673.1"/>
    </source>
</evidence>
<dbReference type="InterPro" id="IPR029063">
    <property type="entry name" value="SAM-dependent_MTases_sf"/>
</dbReference>
<comment type="catalytic activity">
    <reaction evidence="13">
        <text>ATP + H2O = ADP + phosphate + H(+)</text>
        <dbReference type="Rhea" id="RHEA:13065"/>
        <dbReference type="ChEBI" id="CHEBI:15377"/>
        <dbReference type="ChEBI" id="CHEBI:15378"/>
        <dbReference type="ChEBI" id="CHEBI:30616"/>
        <dbReference type="ChEBI" id="CHEBI:43474"/>
        <dbReference type="ChEBI" id="CHEBI:456216"/>
        <dbReference type="EC" id="3.6.4.13"/>
    </reaction>
</comment>
<dbReference type="CDD" id="cd17913">
    <property type="entry name" value="DEXQc_Suv3"/>
    <property type="match status" value="1"/>
</dbReference>
<keyword evidence="10" id="KW-0809">Transit peptide</keyword>
<dbReference type="GO" id="GO:0000965">
    <property type="term" value="P:mitochondrial RNA 3'-end processing"/>
    <property type="evidence" value="ECO:0007669"/>
    <property type="project" value="TreeGrafter"/>
</dbReference>
<evidence type="ECO:0000256" key="9">
    <source>
        <dbReference type="ARBA" id="ARBA00022840"/>
    </source>
</evidence>
<dbReference type="OrthoDB" id="6692397at2759"/>
<protein>
    <recommendedName>
        <fullName evidence="2">RNA helicase</fullName>
        <ecNumber evidence="2">3.6.4.13</ecNumber>
    </recommendedName>
</protein>
<dbReference type="InterPro" id="IPR050699">
    <property type="entry name" value="RNA-DNA_Helicase"/>
</dbReference>
<dbReference type="InterPro" id="IPR055206">
    <property type="entry name" value="DEXQc_SUV3"/>
</dbReference>
<keyword evidence="3" id="KW-0489">Methyltransferase</keyword>
<proteinExistence type="inferred from homology"/>
<dbReference type="FunFam" id="3.40.50.300:FF:000957">
    <property type="entry name" value="ATP-dependent RNA helicase SUV3L, mitochondrial"/>
    <property type="match status" value="1"/>
</dbReference>
<evidence type="ECO:0000259" key="15">
    <source>
        <dbReference type="PROSITE" id="PS51194"/>
    </source>
</evidence>
<evidence type="ECO:0000256" key="2">
    <source>
        <dbReference type="ARBA" id="ARBA00012552"/>
    </source>
</evidence>
<organism evidence="16 17">
    <name type="scientific">Paxillus rubicundulus Ve08.2h10</name>
    <dbReference type="NCBI Taxonomy" id="930991"/>
    <lineage>
        <taxon>Eukaryota</taxon>
        <taxon>Fungi</taxon>
        <taxon>Dikarya</taxon>
        <taxon>Basidiomycota</taxon>
        <taxon>Agaricomycotina</taxon>
        <taxon>Agaricomycetes</taxon>
        <taxon>Agaricomycetidae</taxon>
        <taxon>Boletales</taxon>
        <taxon>Paxilineae</taxon>
        <taxon>Paxillaceae</taxon>
        <taxon>Paxillus</taxon>
    </lineage>
</organism>
<keyword evidence="11" id="KW-0496">Mitochondrion</keyword>
<dbReference type="PANTHER" id="PTHR12131">
    <property type="entry name" value="ATP-DEPENDENT RNA AND DNA HELICASE"/>
    <property type="match status" value="1"/>
</dbReference>
<evidence type="ECO:0000256" key="6">
    <source>
        <dbReference type="ARBA" id="ARBA00022741"/>
    </source>
</evidence>
<reference evidence="17" key="2">
    <citation type="submission" date="2015-01" db="EMBL/GenBank/DDBJ databases">
        <title>Evolutionary Origins and Diversification of the Mycorrhizal Mutualists.</title>
        <authorList>
            <consortium name="DOE Joint Genome Institute"/>
            <consortium name="Mycorrhizal Genomics Consortium"/>
            <person name="Kohler A."/>
            <person name="Kuo A."/>
            <person name="Nagy L.G."/>
            <person name="Floudas D."/>
            <person name="Copeland A."/>
            <person name="Barry K.W."/>
            <person name="Cichocki N."/>
            <person name="Veneault-Fourrey C."/>
            <person name="LaButti K."/>
            <person name="Lindquist E.A."/>
            <person name="Lipzen A."/>
            <person name="Lundell T."/>
            <person name="Morin E."/>
            <person name="Murat C."/>
            <person name="Riley R."/>
            <person name="Ohm R."/>
            <person name="Sun H."/>
            <person name="Tunlid A."/>
            <person name="Henrissat B."/>
            <person name="Grigoriev I.V."/>
            <person name="Hibbett D.S."/>
            <person name="Martin F."/>
        </authorList>
    </citation>
    <scope>NUCLEOTIDE SEQUENCE [LARGE SCALE GENOMIC DNA]</scope>
    <source>
        <strain evidence="17">Ve08.2h10</strain>
    </source>
</reference>
<evidence type="ECO:0000256" key="11">
    <source>
        <dbReference type="ARBA" id="ARBA00023128"/>
    </source>
</evidence>
<dbReference type="GO" id="GO:0032259">
    <property type="term" value="P:methylation"/>
    <property type="evidence" value="ECO:0007669"/>
    <property type="project" value="UniProtKB-KW"/>
</dbReference>
<keyword evidence="8" id="KW-0347">Helicase</keyword>
<dbReference type="PROSITE" id="PS51194">
    <property type="entry name" value="HELICASE_CTER"/>
    <property type="match status" value="1"/>
</dbReference>
<evidence type="ECO:0000256" key="13">
    <source>
        <dbReference type="ARBA" id="ARBA00047984"/>
    </source>
</evidence>
<sequence>MFPRCRVLLSHSIQSESWLESSQLYFRRFRSGGSQRACSKEGSKLSTYYPLPGRPRHGFNYALKPNPLAGPTSQSRSKPFARAKPHPLHGITVSEADDTIPLIQSKAETWAHLPHVLRRLEGFGIPRGDLPDLIALFLDNIREGMLSDEAQLAKLDFGRFILSPTEQSSGQRLDQVISQLFFSWASDPDNQRLLCACVPQSTLDIISRLYTVADLSYPADLFPKARSMKRKVIMHVGPTNSGKTHVALRALAASTSGLYAGPLRLLAHEIWERLNRGQIVPLGVDPEAGSEPDTSSNMDIIEEQGFKPTVRKDGHVRYARECNLRTGEEFRIISDNAPLTSCTVEMATLDKPLDVAVVDEIQMIADPERGSAWTHAVLGLAAREIHLCGEETAVPIIRDILKDTGDELVVNRYERLTPLQIQQSSLDGDLSRIKTGDCLVTFSRNGIFALKKKVEEKTGLRCAVAYGKLPPEIRSEQAALFNDPRSGYDVIVASDAIGMGLNLKIKRVVFEMLDKFDGQKERPLSISQIKQIAGRAGRYGMHGKPGGYVATLHEEDMPRLRNALAAPADNLSYASLEPPIHWMEAVSQILPPTASTQALLEVPSYVSKVRAPFRAALHGKLEHMAKFIDTRAGDLLLCDKLLFKNCPTSWKDPVSLDALSQIARLYRTTIRVDLSAVLSVAPFMKVLKDVEGMMRHTADPQTCAKALQTLEDMHKVLVLYLWLSFRNFMAFHDADEAYELKVRVEKALEWCLRQVSSQTGFSDFANFGLKPAGDRLQYRHKPKSNEARDETVMMGVAAAKAVARACLVGHGVLFIVRTFISVARCRAELAGTVLVMAKIITCWVVSVMLACLVSRSSALPSIPSQPAQANEPRTLLGKPYRRIWGLSPPRPQSRRNLAAAANDGSCIQRLLNQDQIRRSDKRMAPQPCPRVPFPRHMNVLPESRRAALSKLAHANRDFEWKSQPKPPLRPSKPSDQNGMFTTVAEQIQPTEIAKPGAGAGAPRGAFIIAKAEVTRRYVTPVPTVPVHTVPVHTVPVYTVPVYTVPSPCITRMGSPAWVPGSSSIESTTMANRLPDDVSANFTRSDLYHNSFLIHGDEGLESALRNSRENGLVDMAVSPAQGKLLKLFAQSIGAKRILEVGTLGGYSTIWLAQALPEDGELITLEISEKNAKVAGENLKNAGVSNVRVVIGDAVATIKSLRNEDSFKPFDLAFIDADKKNNLNYFREAKSLLRQGGIIIVDNVVRGGNVADPSQTDISVAGVRKLLEALKEDQEVDATTIATVGEKGYDGFLYAVKL</sequence>
<dbReference type="Pfam" id="PF22527">
    <property type="entry name" value="DEXQc_Suv3"/>
    <property type="match status" value="2"/>
</dbReference>
<dbReference type="InterPro" id="IPR027417">
    <property type="entry name" value="P-loop_NTPase"/>
</dbReference>
<dbReference type="GO" id="GO:0016787">
    <property type="term" value="F:hydrolase activity"/>
    <property type="evidence" value="ECO:0007669"/>
    <property type="project" value="UniProtKB-KW"/>
</dbReference>
<dbReference type="InterPro" id="IPR001650">
    <property type="entry name" value="Helicase_C-like"/>
</dbReference>
<keyword evidence="17" id="KW-1185">Reference proteome</keyword>
<evidence type="ECO:0000256" key="4">
    <source>
        <dbReference type="ARBA" id="ARBA00022679"/>
    </source>
</evidence>
<dbReference type="CDD" id="cd02440">
    <property type="entry name" value="AdoMet_MTases"/>
    <property type="match status" value="1"/>
</dbReference>
<dbReference type="EC" id="3.6.4.13" evidence="2"/>
<dbReference type="GO" id="GO:0005524">
    <property type="term" value="F:ATP binding"/>
    <property type="evidence" value="ECO:0007669"/>
    <property type="project" value="UniProtKB-KW"/>
</dbReference>
<feature type="region of interest" description="Disordered" evidence="14">
    <location>
        <begin position="64"/>
        <end position="84"/>
    </location>
</feature>